<evidence type="ECO:0000259" key="4">
    <source>
        <dbReference type="PROSITE" id="PS50043"/>
    </source>
</evidence>
<dbReference type="PANTHER" id="PTHR44688">
    <property type="entry name" value="DNA-BINDING TRANSCRIPTIONAL ACTIVATOR DEVR_DOSR"/>
    <property type="match status" value="1"/>
</dbReference>
<proteinExistence type="predicted"/>
<dbReference type="SUPFAM" id="SSF46894">
    <property type="entry name" value="C-terminal effector domain of the bipartite response regulators"/>
    <property type="match status" value="1"/>
</dbReference>
<dbReference type="Pfam" id="PF00196">
    <property type="entry name" value="GerE"/>
    <property type="match status" value="1"/>
</dbReference>
<reference evidence="5 6" key="1">
    <citation type="submission" date="2019-07" db="EMBL/GenBank/DDBJ databases">
        <title>Shewanella sp. YLB-06 whole genomic sequence.</title>
        <authorList>
            <person name="Yu L."/>
        </authorList>
    </citation>
    <scope>NUCLEOTIDE SEQUENCE [LARGE SCALE GENOMIC DNA]</scope>
    <source>
        <strain evidence="5 6">YLB-06</strain>
    </source>
</reference>
<dbReference type="PRINTS" id="PR00038">
    <property type="entry name" value="HTHLUXR"/>
</dbReference>
<dbReference type="InterPro" id="IPR016032">
    <property type="entry name" value="Sig_transdc_resp-reg_C-effctor"/>
</dbReference>
<keyword evidence="1" id="KW-0805">Transcription regulation</keyword>
<evidence type="ECO:0000256" key="3">
    <source>
        <dbReference type="ARBA" id="ARBA00023163"/>
    </source>
</evidence>
<sequence length="293" mass="33735">MNKNNYNNIQTEFDWQHILPKLISKMGSKDFLGDLSAILQSISPYGSSVVFGYFKESSPILLYSDLSDREQHSTLELYLRGGYLLDPFYGAIQRSVPEGIYQLTELAPDDFFQTEYYLNYYQATRLKDEQGVIIHLSDEVSVVISLGLRDDSTDDIDEPFQAVEPIKFILLELIRKHFQLYDLQSLITDQQSVKDKNFSNNLNKAFNNFGREVLSEREREIVLFILKGYSSKAIAKSLDISLETVKVHRKKIHCKLNISSQAELFSLFIVSLPMLDKDADADPLALYLRKFED</sequence>
<gene>
    <name evidence="5" type="ORF">FM037_08280</name>
</gene>
<dbReference type="RefSeq" id="WP_144045605.1">
    <property type="nucleotide sequence ID" value="NZ_CP041614.1"/>
</dbReference>
<organism evidence="5 6">
    <name type="scientific">Shewanella psychropiezotolerans</name>
    <dbReference type="NCBI Taxonomy" id="2593655"/>
    <lineage>
        <taxon>Bacteria</taxon>
        <taxon>Pseudomonadati</taxon>
        <taxon>Pseudomonadota</taxon>
        <taxon>Gammaproteobacteria</taxon>
        <taxon>Alteromonadales</taxon>
        <taxon>Shewanellaceae</taxon>
        <taxon>Shewanella</taxon>
    </lineage>
</organism>
<keyword evidence="6" id="KW-1185">Reference proteome</keyword>
<dbReference type="EMBL" id="CP041614">
    <property type="protein sequence ID" value="QDO83226.1"/>
    <property type="molecule type" value="Genomic_DNA"/>
</dbReference>
<dbReference type="Gene3D" id="1.10.10.10">
    <property type="entry name" value="Winged helix-like DNA-binding domain superfamily/Winged helix DNA-binding domain"/>
    <property type="match status" value="1"/>
</dbReference>
<protein>
    <submittedName>
        <fullName evidence="5">LuxR family transcriptional regulator</fullName>
    </submittedName>
</protein>
<keyword evidence="3" id="KW-0804">Transcription</keyword>
<dbReference type="Proteomes" id="UP000315947">
    <property type="component" value="Chromosome"/>
</dbReference>
<evidence type="ECO:0000313" key="5">
    <source>
        <dbReference type="EMBL" id="QDO83226.1"/>
    </source>
</evidence>
<feature type="domain" description="HTH luxR-type" evidence="4">
    <location>
        <begin position="207"/>
        <end position="272"/>
    </location>
</feature>
<dbReference type="CDD" id="cd06170">
    <property type="entry name" value="LuxR_C_like"/>
    <property type="match status" value="1"/>
</dbReference>
<evidence type="ECO:0000256" key="2">
    <source>
        <dbReference type="ARBA" id="ARBA00023125"/>
    </source>
</evidence>
<accession>A0ABX5X1R7</accession>
<name>A0ABX5X1R7_9GAMM</name>
<dbReference type="InterPro" id="IPR036388">
    <property type="entry name" value="WH-like_DNA-bd_sf"/>
</dbReference>
<evidence type="ECO:0000313" key="6">
    <source>
        <dbReference type="Proteomes" id="UP000315947"/>
    </source>
</evidence>
<dbReference type="PROSITE" id="PS50043">
    <property type="entry name" value="HTH_LUXR_2"/>
    <property type="match status" value="1"/>
</dbReference>
<evidence type="ECO:0000256" key="1">
    <source>
        <dbReference type="ARBA" id="ARBA00023015"/>
    </source>
</evidence>
<dbReference type="PANTHER" id="PTHR44688:SF16">
    <property type="entry name" value="DNA-BINDING TRANSCRIPTIONAL ACTIVATOR DEVR_DOSR"/>
    <property type="match status" value="1"/>
</dbReference>
<dbReference type="SMART" id="SM00421">
    <property type="entry name" value="HTH_LUXR"/>
    <property type="match status" value="1"/>
</dbReference>
<keyword evidence="2" id="KW-0238">DNA-binding</keyword>
<dbReference type="InterPro" id="IPR000792">
    <property type="entry name" value="Tscrpt_reg_LuxR_C"/>
</dbReference>